<dbReference type="InterPro" id="IPR005039">
    <property type="entry name" value="Ant_C"/>
</dbReference>
<evidence type="ECO:0000259" key="2">
    <source>
        <dbReference type="Pfam" id="PF03374"/>
    </source>
</evidence>
<dbReference type="InterPro" id="IPR003497">
    <property type="entry name" value="BRO_N_domain"/>
</dbReference>
<name>A0ABT1JM72_ACTCY</name>
<gene>
    <name evidence="3" type="ORF">G443_003893</name>
</gene>
<dbReference type="EMBL" id="AUBJ02000001">
    <property type="protein sequence ID" value="MCP2333623.1"/>
    <property type="molecule type" value="Genomic_DNA"/>
</dbReference>
<reference evidence="3 4" key="2">
    <citation type="submission" date="2022-06" db="EMBL/GenBank/DDBJ databases">
        <title>Genomic Encyclopedia of Type Strains, Phase I: the one thousand microbial genomes (KMG-I) project.</title>
        <authorList>
            <person name="Kyrpides N."/>
        </authorList>
    </citation>
    <scope>NUCLEOTIDE SEQUENCE [LARGE SCALE GENOMIC DNA]</scope>
    <source>
        <strain evidence="3 4">DSM 43889</strain>
    </source>
</reference>
<evidence type="ECO:0000313" key="3">
    <source>
        <dbReference type="EMBL" id="MCP2333623.1"/>
    </source>
</evidence>
<feature type="domain" description="Bro-N" evidence="1">
    <location>
        <begin position="19"/>
        <end position="109"/>
    </location>
</feature>
<proteinExistence type="predicted"/>
<protein>
    <submittedName>
        <fullName evidence="3">DNA-damage-inducible protein D</fullName>
    </submittedName>
</protein>
<feature type="domain" description="Antirepressor protein C-terminal" evidence="2">
    <location>
        <begin position="153"/>
        <end position="255"/>
    </location>
</feature>
<sequence>MPENSGLESANDTNPFDSVRRVDDTGEWWSARDLMPLLGYSDWRHFGETLARAKRSAANTRVNVGTLFVAAGGAAATGGEPSDDHRLTRYACYLVAMNGDPAKPEVAAAQRYFAVRAREAEIVLPSPRMPEDYPSALRALADQFEEAERTRRELAVAAPKAEAYDALLETDGTYLVGNVAKMLGVPGMGQNKLFEFLRAEHVLMSAEHRRNEPYQEHAHHFRVVPSVFDTPDGRRGGFTTRVRPSGIEFIRSLLARRGHQVRAELAPVRESDTG</sequence>
<comment type="caution">
    <text evidence="3">The sequence shown here is derived from an EMBL/GenBank/DDBJ whole genome shotgun (WGS) entry which is preliminary data.</text>
</comment>
<accession>A0ABT1JM72</accession>
<evidence type="ECO:0000313" key="4">
    <source>
        <dbReference type="Proteomes" id="UP000791080"/>
    </source>
</evidence>
<evidence type="ECO:0000259" key="1">
    <source>
        <dbReference type="Pfam" id="PF02498"/>
    </source>
</evidence>
<dbReference type="Pfam" id="PF03374">
    <property type="entry name" value="ANT"/>
    <property type="match status" value="1"/>
</dbReference>
<dbReference type="Proteomes" id="UP000791080">
    <property type="component" value="Unassembled WGS sequence"/>
</dbReference>
<dbReference type="Pfam" id="PF02498">
    <property type="entry name" value="Bro-N"/>
    <property type="match status" value="1"/>
</dbReference>
<dbReference type="RefSeq" id="WP_051314102.1">
    <property type="nucleotide sequence ID" value="NZ_AUBJ02000001.1"/>
</dbReference>
<reference evidence="3 4" key="1">
    <citation type="submission" date="2013-07" db="EMBL/GenBank/DDBJ databases">
        <authorList>
            <consortium name="DOE Joint Genome Institute"/>
            <person name="Reeve W."/>
            <person name="Huntemann M."/>
            <person name="Han J."/>
            <person name="Chen A."/>
            <person name="Kyrpides N."/>
            <person name="Mavromatis K."/>
            <person name="Markowitz V."/>
            <person name="Palaniappan K."/>
            <person name="Ivanova N."/>
            <person name="Schaumberg A."/>
            <person name="Pati A."/>
            <person name="Liolios K."/>
            <person name="Nordberg H.P."/>
            <person name="Cantor M.N."/>
            <person name="Hua S.X."/>
            <person name="Woyke T."/>
        </authorList>
    </citation>
    <scope>NUCLEOTIDE SEQUENCE [LARGE SCALE GENOMIC DNA]</scope>
    <source>
        <strain evidence="3 4">DSM 43889</strain>
    </source>
</reference>
<organism evidence="3 4">
    <name type="scientific">Actinoalloteichus caeruleus DSM 43889</name>
    <dbReference type="NCBI Taxonomy" id="1120930"/>
    <lineage>
        <taxon>Bacteria</taxon>
        <taxon>Bacillati</taxon>
        <taxon>Actinomycetota</taxon>
        <taxon>Actinomycetes</taxon>
        <taxon>Pseudonocardiales</taxon>
        <taxon>Pseudonocardiaceae</taxon>
        <taxon>Actinoalloteichus</taxon>
        <taxon>Actinoalloteichus cyanogriseus</taxon>
    </lineage>
</organism>
<keyword evidence="4" id="KW-1185">Reference proteome</keyword>